<dbReference type="EMBL" id="CASHTH010003463">
    <property type="protein sequence ID" value="CAI8045340.1"/>
    <property type="molecule type" value="Genomic_DNA"/>
</dbReference>
<feature type="compositionally biased region" description="Basic residues" evidence="1">
    <location>
        <begin position="105"/>
        <end position="118"/>
    </location>
</feature>
<sequence>METRLVSASSDRELLVFRILREEGEEEEGGEGEGGSVGGKRKDGEMSDNQSMSQVLCEVMGSLSRQGRERVTQLTSGGSGRLLGCLSGRLLELYLVRSGEERERVRRRKKKKVQKKKKMAGEDESGQLDEASLSLTAAEEIPFLTSISSRDKIRSLYLLRYPP</sequence>
<protein>
    <submittedName>
        <fullName evidence="2">WD repeat-containing protein 3</fullName>
    </submittedName>
</protein>
<accession>A0AA35XBH3</accession>
<dbReference type="Proteomes" id="UP001174909">
    <property type="component" value="Unassembled WGS sequence"/>
</dbReference>
<reference evidence="2" key="1">
    <citation type="submission" date="2023-03" db="EMBL/GenBank/DDBJ databases">
        <authorList>
            <person name="Steffen K."/>
            <person name="Cardenas P."/>
        </authorList>
    </citation>
    <scope>NUCLEOTIDE SEQUENCE</scope>
</reference>
<evidence type="ECO:0000313" key="2">
    <source>
        <dbReference type="EMBL" id="CAI8045340.1"/>
    </source>
</evidence>
<feature type="region of interest" description="Disordered" evidence="1">
    <location>
        <begin position="21"/>
        <end position="51"/>
    </location>
</feature>
<evidence type="ECO:0000256" key="1">
    <source>
        <dbReference type="SAM" id="MobiDB-lite"/>
    </source>
</evidence>
<organism evidence="2 3">
    <name type="scientific">Geodia barretti</name>
    <name type="common">Barrett's horny sponge</name>
    <dbReference type="NCBI Taxonomy" id="519541"/>
    <lineage>
        <taxon>Eukaryota</taxon>
        <taxon>Metazoa</taxon>
        <taxon>Porifera</taxon>
        <taxon>Demospongiae</taxon>
        <taxon>Heteroscleromorpha</taxon>
        <taxon>Tetractinellida</taxon>
        <taxon>Astrophorina</taxon>
        <taxon>Geodiidae</taxon>
        <taxon>Geodia</taxon>
    </lineage>
</organism>
<evidence type="ECO:0000313" key="3">
    <source>
        <dbReference type="Proteomes" id="UP001174909"/>
    </source>
</evidence>
<keyword evidence="3" id="KW-1185">Reference proteome</keyword>
<gene>
    <name evidence="2" type="ORF">GBAR_LOCUS25081</name>
</gene>
<name>A0AA35XBH3_GEOBA</name>
<dbReference type="AlphaFoldDB" id="A0AA35XBH3"/>
<feature type="region of interest" description="Disordered" evidence="1">
    <location>
        <begin position="105"/>
        <end position="130"/>
    </location>
</feature>
<comment type="caution">
    <text evidence="2">The sequence shown here is derived from an EMBL/GenBank/DDBJ whole genome shotgun (WGS) entry which is preliminary data.</text>
</comment>
<proteinExistence type="predicted"/>